<evidence type="ECO:0000313" key="9">
    <source>
        <dbReference type="EMBL" id="OAQ21378.1"/>
    </source>
</evidence>
<organism evidence="9 10">
    <name type="scientific">Thermosulfurimonas dismutans</name>
    <dbReference type="NCBI Taxonomy" id="999894"/>
    <lineage>
        <taxon>Bacteria</taxon>
        <taxon>Pseudomonadati</taxon>
        <taxon>Thermodesulfobacteriota</taxon>
        <taxon>Thermodesulfobacteria</taxon>
        <taxon>Thermodesulfobacteriales</taxon>
        <taxon>Thermodesulfobacteriaceae</taxon>
        <taxon>Thermosulfurimonas</taxon>
    </lineage>
</organism>
<evidence type="ECO:0000256" key="3">
    <source>
        <dbReference type="ARBA" id="ARBA00022723"/>
    </source>
</evidence>
<dbReference type="GO" id="GO:0005886">
    <property type="term" value="C:plasma membrane"/>
    <property type="evidence" value="ECO:0007669"/>
    <property type="project" value="TreeGrafter"/>
</dbReference>
<name>A0A179D6Z7_9BACT</name>
<keyword evidence="10" id="KW-1185">Reference proteome</keyword>
<dbReference type="Gene3D" id="3.30.70.20">
    <property type="match status" value="1"/>
</dbReference>
<accession>A0A179D6Z7</accession>
<dbReference type="InterPro" id="IPR017896">
    <property type="entry name" value="4Fe4S_Fe-S-bd"/>
</dbReference>
<keyword evidence="1" id="KW-0813">Transport</keyword>
<protein>
    <submittedName>
        <fullName evidence="9">Periplasmic nitrate reductase, subunit NapH</fullName>
    </submittedName>
</protein>
<keyword evidence="6" id="KW-0411">Iron-sulfur</keyword>
<dbReference type="PROSITE" id="PS00198">
    <property type="entry name" value="4FE4S_FER_1"/>
    <property type="match status" value="1"/>
</dbReference>
<dbReference type="GO" id="GO:0046872">
    <property type="term" value="F:metal ion binding"/>
    <property type="evidence" value="ECO:0007669"/>
    <property type="project" value="UniProtKB-KW"/>
</dbReference>
<evidence type="ECO:0000256" key="6">
    <source>
        <dbReference type="ARBA" id="ARBA00023014"/>
    </source>
</evidence>
<evidence type="ECO:0000259" key="8">
    <source>
        <dbReference type="PROSITE" id="PS51379"/>
    </source>
</evidence>
<dbReference type="OrthoDB" id="9806398at2"/>
<dbReference type="PATRIC" id="fig|999894.6.peg.599"/>
<feature type="transmembrane region" description="Helical" evidence="7">
    <location>
        <begin position="67"/>
        <end position="86"/>
    </location>
</feature>
<dbReference type="STRING" id="999894.TDIS_0599"/>
<comment type="caution">
    <text evidence="9">The sequence shown here is derived from an EMBL/GenBank/DDBJ whole genome shotgun (WGS) entry which is preliminary data.</text>
</comment>
<keyword evidence="5" id="KW-0408">Iron</keyword>
<dbReference type="InterPro" id="IPR017900">
    <property type="entry name" value="4Fe4S_Fe_S_CS"/>
</dbReference>
<dbReference type="AlphaFoldDB" id="A0A179D6Z7"/>
<dbReference type="InterPro" id="IPR051684">
    <property type="entry name" value="Electron_Trans/Redox"/>
</dbReference>
<feature type="transmembrane region" description="Helical" evidence="7">
    <location>
        <begin position="129"/>
        <end position="152"/>
    </location>
</feature>
<keyword evidence="2" id="KW-0004">4Fe-4S</keyword>
<feature type="transmembrane region" description="Helical" evidence="7">
    <location>
        <begin position="164"/>
        <end position="187"/>
    </location>
</feature>
<feature type="domain" description="4Fe-4S ferredoxin-type" evidence="8">
    <location>
        <begin position="212"/>
        <end position="241"/>
    </location>
</feature>
<proteinExistence type="predicted"/>
<dbReference type="Pfam" id="PF13187">
    <property type="entry name" value="Fer4_9"/>
    <property type="match status" value="1"/>
</dbReference>
<evidence type="ECO:0000256" key="1">
    <source>
        <dbReference type="ARBA" id="ARBA00022448"/>
    </source>
</evidence>
<keyword evidence="3" id="KW-0479">Metal-binding</keyword>
<keyword evidence="7" id="KW-0812">Transmembrane</keyword>
<dbReference type="RefSeq" id="WP_068669149.1">
    <property type="nucleotide sequence ID" value="NZ_LWLG01000002.1"/>
</dbReference>
<dbReference type="SUPFAM" id="SSF54862">
    <property type="entry name" value="4Fe-4S ferredoxins"/>
    <property type="match status" value="1"/>
</dbReference>
<feature type="transmembrane region" description="Helical" evidence="7">
    <location>
        <begin position="12"/>
        <end position="35"/>
    </location>
</feature>
<feature type="domain" description="4Fe-4S ferredoxin-type" evidence="8">
    <location>
        <begin position="247"/>
        <end position="267"/>
    </location>
</feature>
<dbReference type="PANTHER" id="PTHR30176:SF3">
    <property type="entry name" value="FERREDOXIN-TYPE PROTEIN NAPH"/>
    <property type="match status" value="1"/>
</dbReference>
<keyword evidence="7" id="KW-0472">Membrane</keyword>
<dbReference type="Proteomes" id="UP000078390">
    <property type="component" value="Unassembled WGS sequence"/>
</dbReference>
<dbReference type="Pfam" id="PF12801">
    <property type="entry name" value="Fer4_5"/>
    <property type="match status" value="2"/>
</dbReference>
<evidence type="ECO:0000256" key="7">
    <source>
        <dbReference type="SAM" id="Phobius"/>
    </source>
</evidence>
<evidence type="ECO:0000256" key="5">
    <source>
        <dbReference type="ARBA" id="ARBA00023004"/>
    </source>
</evidence>
<dbReference type="PANTHER" id="PTHR30176">
    <property type="entry name" value="FERREDOXIN-TYPE PROTEIN NAPH"/>
    <property type="match status" value="1"/>
</dbReference>
<dbReference type="PROSITE" id="PS51379">
    <property type="entry name" value="4FE4S_FER_2"/>
    <property type="match status" value="2"/>
</dbReference>
<evidence type="ECO:0000256" key="4">
    <source>
        <dbReference type="ARBA" id="ARBA00022982"/>
    </source>
</evidence>
<gene>
    <name evidence="9" type="ORF">TDIS_0599</name>
</gene>
<reference evidence="9 10" key="1">
    <citation type="submission" date="2016-04" db="EMBL/GenBank/DDBJ databases">
        <title>Genome analysis of Thermosulfurimonas dismutans, the first thermophilic sulfur-disproportionating bacterium of the phylum Thermodesulfobacteria.</title>
        <authorList>
            <person name="Mardanov A.V."/>
            <person name="Beletsky A.V."/>
            <person name="Kadnikov V.V."/>
            <person name="Slobodkin A.I."/>
            <person name="Ravin N.V."/>
        </authorList>
    </citation>
    <scope>NUCLEOTIDE SEQUENCE [LARGE SCALE GENOMIC DNA]</scope>
    <source>
        <strain evidence="9 10">S95</strain>
    </source>
</reference>
<dbReference type="EMBL" id="LWLG01000002">
    <property type="protein sequence ID" value="OAQ21378.1"/>
    <property type="molecule type" value="Genomic_DNA"/>
</dbReference>
<dbReference type="GO" id="GO:0051539">
    <property type="term" value="F:4 iron, 4 sulfur cluster binding"/>
    <property type="evidence" value="ECO:0007669"/>
    <property type="project" value="UniProtKB-KW"/>
</dbReference>
<sequence>MPRKRTKYRKWRYLSLSAAFLLILLTPILNLYFHFTFVQGWYQSLGIGRLWIVSPLEGLESLLISKYVYLPSLIGISIPIIVAFYLGRVFCSWICPISFLHETIDLIRKKFFNFNPLTWKDKIVLALKIIWFALIGEFVLSMILGFPIFVFISPPGLVGRELMLGIIFHSLALEGLIVLLILFLHLFTRRFYCRYFCPLGGLLSFIGHKRKLKVRLRSKKCTQCGICEKVCPMGLPVNRGGSYSPYCWNCGECVDYCPTGALSFYWKRNYYLKPLNEKSKTGNSKVQNDNPLQGE</sequence>
<evidence type="ECO:0000313" key="10">
    <source>
        <dbReference type="Proteomes" id="UP000078390"/>
    </source>
</evidence>
<keyword evidence="7" id="KW-1133">Transmembrane helix</keyword>
<evidence type="ECO:0000256" key="2">
    <source>
        <dbReference type="ARBA" id="ARBA00022485"/>
    </source>
</evidence>
<keyword evidence="4" id="KW-0249">Electron transport</keyword>